<evidence type="ECO:0000313" key="19">
    <source>
        <dbReference type="Proteomes" id="UP000002368"/>
    </source>
</evidence>
<evidence type="ECO:0000313" key="18">
    <source>
        <dbReference type="EMBL" id="ADG04874.1"/>
    </source>
</evidence>
<dbReference type="CDD" id="cd06223">
    <property type="entry name" value="PRTases_typeI"/>
    <property type="match status" value="1"/>
</dbReference>
<dbReference type="AlphaFoldDB" id="D5WRL3"/>
<evidence type="ECO:0000256" key="11">
    <source>
        <dbReference type="ARBA" id="ARBA00022726"/>
    </source>
</evidence>
<evidence type="ECO:0000256" key="8">
    <source>
        <dbReference type="ARBA" id="ARBA00022676"/>
    </source>
</evidence>
<evidence type="ECO:0000256" key="1">
    <source>
        <dbReference type="ARBA" id="ARBA00001946"/>
    </source>
</evidence>
<dbReference type="InterPro" id="IPR000836">
    <property type="entry name" value="PRTase_dom"/>
</dbReference>
<dbReference type="FunFam" id="3.40.50.2020:FF:000006">
    <property type="entry name" value="Hypoxanthine phosphoribosyltransferase"/>
    <property type="match status" value="1"/>
</dbReference>
<comment type="catalytic activity">
    <reaction evidence="15">
        <text>IMP + diphosphate = hypoxanthine + 5-phospho-alpha-D-ribose 1-diphosphate</text>
        <dbReference type="Rhea" id="RHEA:17973"/>
        <dbReference type="ChEBI" id="CHEBI:17368"/>
        <dbReference type="ChEBI" id="CHEBI:33019"/>
        <dbReference type="ChEBI" id="CHEBI:58017"/>
        <dbReference type="ChEBI" id="CHEBI:58053"/>
        <dbReference type="EC" id="2.4.2.8"/>
    </reaction>
    <physiologicalReaction direction="right-to-left" evidence="15">
        <dbReference type="Rhea" id="RHEA:17975"/>
    </physiologicalReaction>
</comment>
<dbReference type="SUPFAM" id="SSF53271">
    <property type="entry name" value="PRTase-like"/>
    <property type="match status" value="1"/>
</dbReference>
<comment type="subcellular location">
    <subcellularLocation>
        <location evidence="3 16">Cytoplasm</location>
    </subcellularLocation>
</comment>
<dbReference type="NCBIfam" id="TIGR01203">
    <property type="entry name" value="HGPRTase"/>
    <property type="match status" value="1"/>
</dbReference>
<keyword evidence="19" id="KW-1185">Reference proteome</keyword>
<keyword evidence="12 16" id="KW-0547">Nucleotide-binding</keyword>
<sequence>MGPQENEEKLMMKDLETVLYTEEQILARIRNMGEQLTAEYRGKFPLLVGVLKGAVMFMSDLVKRMAIPLEIDFIAISSYGTSTRSSGVVRILKDLDQDVDGRHVLIVEDIVDTGLTLAYLRDVLVRRNAASVKIAALFDKPGRRQVPIEPDYCGFTVPNAFIVGYGLDYAERYRNLPDVGILKENVYRGSDTPRT</sequence>
<dbReference type="Gene3D" id="3.40.50.2020">
    <property type="match status" value="1"/>
</dbReference>
<dbReference type="STRING" id="562970.Btus_0096"/>
<keyword evidence="9 16" id="KW-0808">Transferase</keyword>
<evidence type="ECO:0000256" key="9">
    <source>
        <dbReference type="ARBA" id="ARBA00022679"/>
    </source>
</evidence>
<dbReference type="GO" id="GO:0005829">
    <property type="term" value="C:cytosol"/>
    <property type="evidence" value="ECO:0007669"/>
    <property type="project" value="TreeGrafter"/>
</dbReference>
<protein>
    <recommendedName>
        <fullName evidence="16">Hypoxanthine phosphoribosyltransferase</fullName>
        <ecNumber evidence="16">2.4.2.8</ecNumber>
    </recommendedName>
</protein>
<evidence type="ECO:0000256" key="14">
    <source>
        <dbReference type="ARBA" id="ARBA00048811"/>
    </source>
</evidence>
<dbReference type="GO" id="GO:0032263">
    <property type="term" value="P:GMP salvage"/>
    <property type="evidence" value="ECO:0007669"/>
    <property type="project" value="TreeGrafter"/>
</dbReference>
<dbReference type="GO" id="GO:0000166">
    <property type="term" value="F:nucleotide binding"/>
    <property type="evidence" value="ECO:0007669"/>
    <property type="project" value="UniProtKB-KW"/>
</dbReference>
<dbReference type="InterPro" id="IPR050408">
    <property type="entry name" value="HGPRT"/>
</dbReference>
<dbReference type="GO" id="GO:0052657">
    <property type="term" value="F:guanine phosphoribosyltransferase activity"/>
    <property type="evidence" value="ECO:0007669"/>
    <property type="project" value="RHEA"/>
</dbReference>
<dbReference type="InterPro" id="IPR029057">
    <property type="entry name" value="PRTase-like"/>
</dbReference>
<dbReference type="eggNOG" id="COG0634">
    <property type="taxonomic scope" value="Bacteria"/>
</dbReference>
<evidence type="ECO:0000256" key="4">
    <source>
        <dbReference type="ARBA" id="ARBA00004669"/>
    </source>
</evidence>
<dbReference type="InterPro" id="IPR005904">
    <property type="entry name" value="Hxn_phspho_trans"/>
</dbReference>
<dbReference type="EC" id="2.4.2.8" evidence="16"/>
<evidence type="ECO:0000256" key="6">
    <source>
        <dbReference type="ARBA" id="ARBA00008391"/>
    </source>
</evidence>
<comment type="pathway">
    <text evidence="4 16">Purine metabolism; IMP biosynthesis via salvage pathway; IMP from hypoxanthine: step 1/1.</text>
</comment>
<dbReference type="EMBL" id="CP002017">
    <property type="protein sequence ID" value="ADG04874.1"/>
    <property type="molecule type" value="Genomic_DNA"/>
</dbReference>
<reference evidence="18 19" key="1">
    <citation type="journal article" date="2011" name="Stand. Genomic Sci.">
        <title>Complete genome sequence of the thermophilic, hydrogen-oxidizing Bacillus tusciae type strain (T2) and reclassification in the new genus, Kyrpidia gen. nov. as Kyrpidia tusciae comb. nov. and emendation of the family Alicyclobacillaceae da Costa and Rainey, 2010.</title>
        <authorList>
            <person name="Klenk H.P."/>
            <person name="Lapidus A."/>
            <person name="Chertkov O."/>
            <person name="Copeland A."/>
            <person name="Del Rio T.G."/>
            <person name="Nolan M."/>
            <person name="Lucas S."/>
            <person name="Chen F."/>
            <person name="Tice H."/>
            <person name="Cheng J.F."/>
            <person name="Han C."/>
            <person name="Bruce D."/>
            <person name="Goodwin L."/>
            <person name="Pitluck S."/>
            <person name="Pati A."/>
            <person name="Ivanova N."/>
            <person name="Mavromatis K."/>
            <person name="Daum C."/>
            <person name="Chen A."/>
            <person name="Palaniappan K."/>
            <person name="Chang Y.J."/>
            <person name="Land M."/>
            <person name="Hauser L."/>
            <person name="Jeffries C.D."/>
            <person name="Detter J.C."/>
            <person name="Rohde M."/>
            <person name="Abt B."/>
            <person name="Pukall R."/>
            <person name="Goker M."/>
            <person name="Bristow J."/>
            <person name="Markowitz V."/>
            <person name="Hugenholtz P."/>
            <person name="Eisen J.A."/>
        </authorList>
    </citation>
    <scope>NUCLEOTIDE SEQUENCE [LARGE SCALE GENOMIC DNA]</scope>
    <source>
        <strain evidence="18 19">DSM 2912</strain>
    </source>
</reference>
<dbReference type="PANTHER" id="PTHR43340:SF1">
    <property type="entry name" value="HYPOXANTHINE PHOSPHORIBOSYLTRANSFERASE"/>
    <property type="match status" value="1"/>
</dbReference>
<comment type="cofactor">
    <cofactor evidence="1 16">
        <name>Mg(2+)</name>
        <dbReference type="ChEBI" id="CHEBI:18420"/>
    </cofactor>
</comment>
<name>D5WRL3_KYRT2</name>
<dbReference type="GO" id="GO:0032264">
    <property type="term" value="P:IMP salvage"/>
    <property type="evidence" value="ECO:0007669"/>
    <property type="project" value="UniProtKB-UniPathway"/>
</dbReference>
<evidence type="ECO:0000256" key="15">
    <source>
        <dbReference type="ARBA" id="ARBA00049402"/>
    </source>
</evidence>
<evidence type="ECO:0000256" key="7">
    <source>
        <dbReference type="ARBA" id="ARBA00022490"/>
    </source>
</evidence>
<comment type="function">
    <text evidence="2">Purine salvage pathway enzyme that catalyzes the transfer of the ribosyl-5-phosphate group from 5-phospho-alpha-D-ribose 1-diphosphate (PRPP) to the N9 position of the 6-oxopurines hypoxanthine and guanine to form the corresponding ribonucleotides IMP (inosine 5'-monophosphate) and GMP (guanosine 5'-monophosphate), with the release of PPi.</text>
</comment>
<dbReference type="UniPathway" id="UPA00591">
    <property type="reaction ID" value="UER00648"/>
</dbReference>
<evidence type="ECO:0000256" key="2">
    <source>
        <dbReference type="ARBA" id="ARBA00002049"/>
    </source>
</evidence>
<dbReference type="GO" id="GO:0046100">
    <property type="term" value="P:hypoxanthine metabolic process"/>
    <property type="evidence" value="ECO:0007669"/>
    <property type="project" value="TreeGrafter"/>
</dbReference>
<dbReference type="GO" id="GO:0004422">
    <property type="term" value="F:hypoxanthine phosphoribosyltransferase activity"/>
    <property type="evidence" value="ECO:0007669"/>
    <property type="project" value="InterPro"/>
</dbReference>
<evidence type="ECO:0000256" key="12">
    <source>
        <dbReference type="ARBA" id="ARBA00022741"/>
    </source>
</evidence>
<organism evidence="18 19">
    <name type="scientific">Kyrpidia tusciae (strain DSM 2912 / NBRC 15312 / T2)</name>
    <name type="common">Bacillus tusciae</name>
    <dbReference type="NCBI Taxonomy" id="562970"/>
    <lineage>
        <taxon>Bacteria</taxon>
        <taxon>Bacillati</taxon>
        <taxon>Bacillota</taxon>
        <taxon>Bacilli</taxon>
        <taxon>Bacillales</taxon>
        <taxon>Alicyclobacillaceae</taxon>
        <taxon>Kyrpidia</taxon>
    </lineage>
</organism>
<evidence type="ECO:0000256" key="13">
    <source>
        <dbReference type="ARBA" id="ARBA00022842"/>
    </source>
</evidence>
<evidence type="ECO:0000256" key="3">
    <source>
        <dbReference type="ARBA" id="ARBA00004496"/>
    </source>
</evidence>
<gene>
    <name evidence="18" type="ordered locus">Btus_0096</name>
</gene>
<comment type="catalytic activity">
    <reaction evidence="14">
        <text>GMP + diphosphate = guanine + 5-phospho-alpha-D-ribose 1-diphosphate</text>
        <dbReference type="Rhea" id="RHEA:25424"/>
        <dbReference type="ChEBI" id="CHEBI:16235"/>
        <dbReference type="ChEBI" id="CHEBI:33019"/>
        <dbReference type="ChEBI" id="CHEBI:58017"/>
        <dbReference type="ChEBI" id="CHEBI:58115"/>
        <dbReference type="EC" id="2.4.2.8"/>
    </reaction>
    <physiologicalReaction direction="right-to-left" evidence="14">
        <dbReference type="Rhea" id="RHEA:25426"/>
    </physiologicalReaction>
</comment>
<feature type="domain" description="Phosphoribosyltransferase" evidence="17">
    <location>
        <begin position="20"/>
        <end position="169"/>
    </location>
</feature>
<keyword evidence="13 16" id="KW-0460">Magnesium</keyword>
<dbReference type="GO" id="GO:0006166">
    <property type="term" value="P:purine ribonucleoside salvage"/>
    <property type="evidence" value="ECO:0007669"/>
    <property type="project" value="UniProtKB-KW"/>
</dbReference>
<evidence type="ECO:0000256" key="5">
    <source>
        <dbReference type="ARBA" id="ARBA00004676"/>
    </source>
</evidence>
<keyword evidence="11 16" id="KW-0660">Purine salvage</keyword>
<keyword evidence="8 16" id="KW-0328">Glycosyltransferase</keyword>
<keyword evidence="10 16" id="KW-0479">Metal-binding</keyword>
<keyword evidence="7 16" id="KW-0963">Cytoplasm</keyword>
<evidence type="ECO:0000256" key="16">
    <source>
        <dbReference type="RuleBase" id="RU364099"/>
    </source>
</evidence>
<comment type="similarity">
    <text evidence="6 16">Belongs to the purine/pyrimidine phosphoribosyltransferase family.</text>
</comment>
<dbReference type="GO" id="GO:0006178">
    <property type="term" value="P:guanine salvage"/>
    <property type="evidence" value="ECO:0007669"/>
    <property type="project" value="TreeGrafter"/>
</dbReference>
<dbReference type="PANTHER" id="PTHR43340">
    <property type="entry name" value="HYPOXANTHINE-GUANINE PHOSPHORIBOSYLTRANSFERASE"/>
    <property type="match status" value="1"/>
</dbReference>
<proteinExistence type="inferred from homology"/>
<dbReference type="Pfam" id="PF00156">
    <property type="entry name" value="Pribosyltran"/>
    <property type="match status" value="1"/>
</dbReference>
<evidence type="ECO:0000256" key="10">
    <source>
        <dbReference type="ARBA" id="ARBA00022723"/>
    </source>
</evidence>
<evidence type="ECO:0000259" key="17">
    <source>
        <dbReference type="Pfam" id="PF00156"/>
    </source>
</evidence>
<dbReference type="HOGENOM" id="CLU_073615_0_0_9"/>
<comment type="pathway">
    <text evidence="5">Purine metabolism; GMP biosynthesis via salvage pathway; GMP from guanine: step 1/1.</text>
</comment>
<accession>D5WRL3</accession>
<dbReference type="Proteomes" id="UP000002368">
    <property type="component" value="Chromosome"/>
</dbReference>
<dbReference type="KEGG" id="bts:Btus_0096"/>
<dbReference type="GO" id="GO:0000287">
    <property type="term" value="F:magnesium ion binding"/>
    <property type="evidence" value="ECO:0007669"/>
    <property type="project" value="TreeGrafter"/>
</dbReference>